<name>A0A2U7N881_9CAUD</name>
<organism evidence="1 2">
    <name type="scientific">Pseudomonas phage PspYZU05</name>
    <dbReference type="NCBI Taxonomy" id="1983556"/>
    <lineage>
        <taxon>Viruses</taxon>
        <taxon>Duplodnaviria</taxon>
        <taxon>Heunggongvirae</taxon>
        <taxon>Uroviricota</taxon>
        <taxon>Caudoviricetes</taxon>
        <taxon>Pantevenvirales</taxon>
        <taxon>Straboviridae</taxon>
        <taxon>Jiangsuvirus</taxon>
        <taxon>Jiangsuvirus pspyzu05</taxon>
    </lineage>
</organism>
<dbReference type="EMBL" id="KY971610">
    <property type="protein sequence ID" value="ASD51983.1"/>
    <property type="molecule type" value="Genomic_DNA"/>
</dbReference>
<dbReference type="Pfam" id="PF25693">
    <property type="entry name" value="Phage_Y01A"/>
    <property type="match status" value="1"/>
</dbReference>
<evidence type="ECO:0000313" key="2">
    <source>
        <dbReference type="Proteomes" id="UP000247773"/>
    </source>
</evidence>
<protein>
    <submittedName>
        <fullName evidence="1">Uncharacterized protein</fullName>
    </submittedName>
</protein>
<gene>
    <name evidence="1" type="ORF">PspYZU05_31</name>
</gene>
<dbReference type="Proteomes" id="UP000247773">
    <property type="component" value="Genome"/>
</dbReference>
<dbReference type="InterPro" id="IPR058010">
    <property type="entry name" value="Y01A"/>
</dbReference>
<reference evidence="1 2" key="1">
    <citation type="submission" date="2017-04" db="EMBL/GenBank/DDBJ databases">
        <title>Isolation of lytic bacteriophages infecting Pseudomonas strains for biocontrol of fish and shrimp spoilage during chilled storage.</title>
        <authorList>
            <person name="Yang Z."/>
            <person name="Tao X."/>
            <person name="Gao L."/>
            <person name="Rao S."/>
        </authorList>
    </citation>
    <scope>NUCLEOTIDE SEQUENCE [LARGE SCALE GENOMIC DNA]</scope>
</reference>
<sequence length="92" mass="10829">MYFINGYFLAYKDRDGYVIPLHKDHLDIIVDKTKAEQALNDTKAMLLEKLNGKIKSNIFGKKIIKSELNEYEKFVTRQIINTIHIKNIRGTW</sequence>
<proteinExistence type="predicted"/>
<evidence type="ECO:0000313" key="1">
    <source>
        <dbReference type="EMBL" id="ASD51983.1"/>
    </source>
</evidence>
<keyword evidence="2" id="KW-1185">Reference proteome</keyword>
<accession>A0A2U7N881</accession>